<sequence>MITRLNFFKFRTSRINNEPITDNITRRDPGRISGLASRAPRHPPAERAESGPKRQASQSASRARVRRACRTTLRC</sequence>
<feature type="compositionally biased region" description="Basic and acidic residues" evidence="1">
    <location>
        <begin position="43"/>
        <end position="52"/>
    </location>
</feature>
<evidence type="ECO:0000313" key="2">
    <source>
        <dbReference type="EMBL" id="CAH2049244.1"/>
    </source>
</evidence>
<feature type="non-terminal residue" evidence="2">
    <location>
        <position position="75"/>
    </location>
</feature>
<dbReference type="Proteomes" id="UP000837857">
    <property type="component" value="Chromosome 19"/>
</dbReference>
<protein>
    <submittedName>
        <fullName evidence="2">Uncharacterized protein</fullName>
    </submittedName>
</protein>
<proteinExistence type="predicted"/>
<feature type="region of interest" description="Disordered" evidence="1">
    <location>
        <begin position="17"/>
        <end position="75"/>
    </location>
</feature>
<keyword evidence="3" id="KW-1185">Reference proteome</keyword>
<organism evidence="2 3">
    <name type="scientific">Iphiclides podalirius</name>
    <name type="common">scarce swallowtail</name>
    <dbReference type="NCBI Taxonomy" id="110791"/>
    <lineage>
        <taxon>Eukaryota</taxon>
        <taxon>Metazoa</taxon>
        <taxon>Ecdysozoa</taxon>
        <taxon>Arthropoda</taxon>
        <taxon>Hexapoda</taxon>
        <taxon>Insecta</taxon>
        <taxon>Pterygota</taxon>
        <taxon>Neoptera</taxon>
        <taxon>Endopterygota</taxon>
        <taxon>Lepidoptera</taxon>
        <taxon>Glossata</taxon>
        <taxon>Ditrysia</taxon>
        <taxon>Papilionoidea</taxon>
        <taxon>Papilionidae</taxon>
        <taxon>Papilioninae</taxon>
        <taxon>Iphiclides</taxon>
    </lineage>
</organism>
<evidence type="ECO:0000313" key="3">
    <source>
        <dbReference type="Proteomes" id="UP000837857"/>
    </source>
</evidence>
<reference evidence="2" key="1">
    <citation type="submission" date="2022-03" db="EMBL/GenBank/DDBJ databases">
        <authorList>
            <person name="Martin H S."/>
        </authorList>
    </citation>
    <scope>NUCLEOTIDE SEQUENCE</scope>
</reference>
<gene>
    <name evidence="2" type="ORF">IPOD504_LOCUS6707</name>
</gene>
<accession>A0ABN8I8X7</accession>
<dbReference type="EMBL" id="OW152831">
    <property type="protein sequence ID" value="CAH2049244.1"/>
    <property type="molecule type" value="Genomic_DNA"/>
</dbReference>
<evidence type="ECO:0000256" key="1">
    <source>
        <dbReference type="SAM" id="MobiDB-lite"/>
    </source>
</evidence>
<name>A0ABN8I8X7_9NEOP</name>